<dbReference type="EMBL" id="QVQT01000005">
    <property type="protein sequence ID" value="RFU15644.1"/>
    <property type="molecule type" value="Genomic_DNA"/>
</dbReference>
<reference evidence="2 3" key="1">
    <citation type="submission" date="2018-08" db="EMBL/GenBank/DDBJ databases">
        <title>Acidipila sp. 4G-K13, an acidobacterium isolated from forest soil.</title>
        <authorList>
            <person name="Gao Z.-H."/>
            <person name="Qiu L.-H."/>
        </authorList>
    </citation>
    <scope>NUCLEOTIDE SEQUENCE [LARGE SCALE GENOMIC DNA]</scope>
    <source>
        <strain evidence="2 3">4G-K13</strain>
    </source>
</reference>
<name>A0A372IL63_9BACT</name>
<dbReference type="InterPro" id="IPR046748">
    <property type="entry name" value="HipA_2"/>
</dbReference>
<gene>
    <name evidence="2" type="ORF">D0Y96_14380</name>
</gene>
<dbReference type="Pfam" id="PF20613">
    <property type="entry name" value="HipA_2"/>
    <property type="match status" value="1"/>
</dbReference>
<sequence>MLRTVNATRYVLPLREGGSLPAIVEADDLGLYVVKFRGAGQGTLALVAELIAGEIGRALGLSVPELVFIHIDVTLSRNEPDAEIRHLLKASAGLNLALDYLPGSTMFDPAARDAASPAEASLAVWFDAFTQNVDRTPRNANLLVWHRKLYCIDHGAALFFHHNWPTMPQKVESPFAEIKDHVLLPWASQIEAASAIAHDRLTSQVLSEIIHQVPDEWLEAAGSDLSAADKRAAYLDFFTRRLAASSIFEQEAIRAHARLI</sequence>
<dbReference type="AlphaFoldDB" id="A0A372IL63"/>
<dbReference type="OrthoDB" id="9786330at2"/>
<accession>A0A372IL63</accession>
<dbReference type="GO" id="GO:0008483">
    <property type="term" value="F:transaminase activity"/>
    <property type="evidence" value="ECO:0007669"/>
    <property type="project" value="UniProtKB-KW"/>
</dbReference>
<evidence type="ECO:0000259" key="1">
    <source>
        <dbReference type="Pfam" id="PF20613"/>
    </source>
</evidence>
<keyword evidence="3" id="KW-1185">Reference proteome</keyword>
<organism evidence="2 3">
    <name type="scientific">Paracidobacterium acidisoli</name>
    <dbReference type="NCBI Taxonomy" id="2303751"/>
    <lineage>
        <taxon>Bacteria</taxon>
        <taxon>Pseudomonadati</taxon>
        <taxon>Acidobacteriota</taxon>
        <taxon>Terriglobia</taxon>
        <taxon>Terriglobales</taxon>
        <taxon>Acidobacteriaceae</taxon>
        <taxon>Paracidobacterium</taxon>
    </lineage>
</organism>
<evidence type="ECO:0000313" key="3">
    <source>
        <dbReference type="Proteomes" id="UP000264702"/>
    </source>
</evidence>
<keyword evidence="2" id="KW-0032">Aminotransferase</keyword>
<dbReference type="RefSeq" id="WP_117301209.1">
    <property type="nucleotide sequence ID" value="NZ_QVQT02000005.1"/>
</dbReference>
<feature type="domain" description="HipA-like kinase" evidence="1">
    <location>
        <begin position="15"/>
        <end position="228"/>
    </location>
</feature>
<evidence type="ECO:0000313" key="2">
    <source>
        <dbReference type="EMBL" id="RFU15644.1"/>
    </source>
</evidence>
<proteinExistence type="predicted"/>
<protein>
    <submittedName>
        <fullName evidence="2">Aminotransferase class I and II</fullName>
    </submittedName>
</protein>
<dbReference type="Proteomes" id="UP000264702">
    <property type="component" value="Unassembled WGS sequence"/>
</dbReference>
<keyword evidence="2" id="KW-0808">Transferase</keyword>
<comment type="caution">
    <text evidence="2">The sequence shown here is derived from an EMBL/GenBank/DDBJ whole genome shotgun (WGS) entry which is preliminary data.</text>
</comment>